<evidence type="ECO:0000313" key="2">
    <source>
        <dbReference type="Proteomes" id="UP001207468"/>
    </source>
</evidence>
<organism evidence="1 2">
    <name type="scientific">Russula earlei</name>
    <dbReference type="NCBI Taxonomy" id="71964"/>
    <lineage>
        <taxon>Eukaryota</taxon>
        <taxon>Fungi</taxon>
        <taxon>Dikarya</taxon>
        <taxon>Basidiomycota</taxon>
        <taxon>Agaricomycotina</taxon>
        <taxon>Agaricomycetes</taxon>
        <taxon>Russulales</taxon>
        <taxon>Russulaceae</taxon>
        <taxon>Russula</taxon>
    </lineage>
</organism>
<name>A0ACC0TUD3_9AGAM</name>
<accession>A0ACC0TUD3</accession>
<sequence length="320" mass="34697">MPSCITSTPVLPMGCSSRCTAFQSGYFCASKGSLFHSPGHMFMFGMTTFIFILATIVIVVGTGLTSQGIPLIIKLINPSFVIGWSSHKIDVVVGVISVITRSNPILSDVVCAWRAMVLWRYDRRVVSILSICVLGTLAAYVYDLTLALKTHPGRDGQENIPQGTVAVILVGPMLGTNVLSTSLIAWKAWEYRRTVGAHITKGSLSQRVGKVLALLIESGFIYCLLWMLYLLSAYSVLPGAGTYTVNLLMLFISSMYPAIVIIIVCMQISQDVYNTRPELSNGLDLTTIHFTNAESPFDSSRPTTLSWGGKGSALSPSPVE</sequence>
<gene>
    <name evidence="1" type="ORF">F5148DRAFT_738015</name>
</gene>
<keyword evidence="2" id="KW-1185">Reference proteome</keyword>
<dbReference type="EMBL" id="JAGFNK010000607">
    <property type="protein sequence ID" value="KAI9447121.1"/>
    <property type="molecule type" value="Genomic_DNA"/>
</dbReference>
<comment type="caution">
    <text evidence="1">The sequence shown here is derived from an EMBL/GenBank/DDBJ whole genome shotgun (WGS) entry which is preliminary data.</text>
</comment>
<protein>
    <submittedName>
        <fullName evidence="1">Uncharacterized protein</fullName>
    </submittedName>
</protein>
<dbReference type="Proteomes" id="UP001207468">
    <property type="component" value="Unassembled WGS sequence"/>
</dbReference>
<evidence type="ECO:0000313" key="1">
    <source>
        <dbReference type="EMBL" id="KAI9447121.1"/>
    </source>
</evidence>
<proteinExistence type="predicted"/>
<reference evidence="1" key="1">
    <citation type="submission" date="2021-03" db="EMBL/GenBank/DDBJ databases">
        <title>Evolutionary priming and transition to the ectomycorrhizal habit in an iconic lineage of mushroom-forming fungi: is preadaptation a requirement?</title>
        <authorList>
            <consortium name="DOE Joint Genome Institute"/>
            <person name="Looney B.P."/>
            <person name="Miyauchi S."/>
            <person name="Morin E."/>
            <person name="Drula E."/>
            <person name="Courty P.E."/>
            <person name="Chicoki N."/>
            <person name="Fauchery L."/>
            <person name="Kohler A."/>
            <person name="Kuo A."/>
            <person name="LaButti K."/>
            <person name="Pangilinan J."/>
            <person name="Lipzen A."/>
            <person name="Riley R."/>
            <person name="Andreopoulos W."/>
            <person name="He G."/>
            <person name="Johnson J."/>
            <person name="Barry K.W."/>
            <person name="Grigoriev I.V."/>
            <person name="Nagy L."/>
            <person name="Hibbett D."/>
            <person name="Henrissat B."/>
            <person name="Matheny P.B."/>
            <person name="Labbe J."/>
            <person name="Martin A.F."/>
        </authorList>
    </citation>
    <scope>NUCLEOTIDE SEQUENCE</scope>
    <source>
        <strain evidence="1">BPL698</strain>
    </source>
</reference>